<sequence>MKHLLANLFFALLPPSRHTVNRHGVIRCSAPPPIPSVDVKALTVGTIVAGRVLGVGEDGSYELDIGTGSPATMPRSESALLPNATRYADLSAGEVREALVVGVAGSQVNVSVARAQRALAWRRVESLHRADVSYNATVIALADAGATVEVERLPGFVPWSHWQLPEAAWADRKALLGSRLPVKFLEVDAGRNRMVVSHRRHAVQQRLDELSPGRLVSGRVAKLVPFGAVVRLADGLEGLLHVSQVSRLYVQNVSEVLTRGEELTCVVLKVDLADGSLALSTKMLESRPGEMLDDRAALLARSSQIEGRVELRQ</sequence>
<dbReference type="GeneID" id="17267820"/>
<dbReference type="HOGENOM" id="CLU_015805_4_2_1"/>
<dbReference type="Pfam" id="PF00575">
    <property type="entry name" value="S1"/>
    <property type="match status" value="2"/>
</dbReference>
<evidence type="ECO:0000256" key="4">
    <source>
        <dbReference type="SAM" id="SignalP"/>
    </source>
</evidence>
<dbReference type="KEGG" id="ehx:EMIHUDRAFT_427188"/>
<dbReference type="Proteomes" id="UP000013827">
    <property type="component" value="Unassembled WGS sequence"/>
</dbReference>
<dbReference type="GO" id="GO:1990904">
    <property type="term" value="C:ribonucleoprotein complex"/>
    <property type="evidence" value="ECO:0007669"/>
    <property type="project" value="UniProtKB-KW"/>
</dbReference>
<dbReference type="InterPro" id="IPR050437">
    <property type="entry name" value="Ribos_protein_bS1-like"/>
</dbReference>
<reference evidence="6" key="2">
    <citation type="submission" date="2024-10" db="UniProtKB">
        <authorList>
            <consortium name="EnsemblProtists"/>
        </authorList>
    </citation>
    <scope>IDENTIFICATION</scope>
</reference>
<evidence type="ECO:0000313" key="6">
    <source>
        <dbReference type="EnsemblProtists" id="EOD22273"/>
    </source>
</evidence>
<proteinExistence type="inferred from homology"/>
<keyword evidence="4" id="KW-0732">Signal</keyword>
<dbReference type="PANTHER" id="PTHR10724">
    <property type="entry name" value="30S RIBOSOMAL PROTEIN S1"/>
    <property type="match status" value="1"/>
</dbReference>
<feature type="chain" id="PRO_5044257184" description="S1 motif domain-containing protein" evidence="4">
    <location>
        <begin position="20"/>
        <end position="313"/>
    </location>
</feature>
<evidence type="ECO:0000256" key="2">
    <source>
        <dbReference type="ARBA" id="ARBA00022980"/>
    </source>
</evidence>
<dbReference type="GO" id="GO:0003729">
    <property type="term" value="F:mRNA binding"/>
    <property type="evidence" value="ECO:0007669"/>
    <property type="project" value="TreeGrafter"/>
</dbReference>
<dbReference type="GO" id="GO:0006412">
    <property type="term" value="P:translation"/>
    <property type="evidence" value="ECO:0007669"/>
    <property type="project" value="TreeGrafter"/>
</dbReference>
<dbReference type="Gene3D" id="2.40.50.140">
    <property type="entry name" value="Nucleic acid-binding proteins"/>
    <property type="match status" value="3"/>
</dbReference>
<dbReference type="PaxDb" id="2903-EOD22273"/>
<keyword evidence="2" id="KW-0689">Ribosomal protein</keyword>
<feature type="signal peptide" evidence="4">
    <location>
        <begin position="1"/>
        <end position="19"/>
    </location>
</feature>
<accession>A0A0D3JFI8</accession>
<dbReference type="InterPro" id="IPR012340">
    <property type="entry name" value="NA-bd_OB-fold"/>
</dbReference>
<reference evidence="7" key="1">
    <citation type="journal article" date="2013" name="Nature">
        <title>Pan genome of the phytoplankton Emiliania underpins its global distribution.</title>
        <authorList>
            <person name="Read B.A."/>
            <person name="Kegel J."/>
            <person name="Klute M.J."/>
            <person name="Kuo A."/>
            <person name="Lefebvre S.C."/>
            <person name="Maumus F."/>
            <person name="Mayer C."/>
            <person name="Miller J."/>
            <person name="Monier A."/>
            <person name="Salamov A."/>
            <person name="Young J."/>
            <person name="Aguilar M."/>
            <person name="Claverie J.M."/>
            <person name="Frickenhaus S."/>
            <person name="Gonzalez K."/>
            <person name="Herman E.K."/>
            <person name="Lin Y.C."/>
            <person name="Napier J."/>
            <person name="Ogata H."/>
            <person name="Sarno A.F."/>
            <person name="Shmutz J."/>
            <person name="Schroeder D."/>
            <person name="de Vargas C."/>
            <person name="Verret F."/>
            <person name="von Dassow P."/>
            <person name="Valentin K."/>
            <person name="Van de Peer Y."/>
            <person name="Wheeler G."/>
            <person name="Dacks J.B."/>
            <person name="Delwiche C.F."/>
            <person name="Dyhrman S.T."/>
            <person name="Glockner G."/>
            <person name="John U."/>
            <person name="Richards T."/>
            <person name="Worden A.Z."/>
            <person name="Zhang X."/>
            <person name="Grigoriev I.V."/>
            <person name="Allen A.E."/>
            <person name="Bidle K."/>
            <person name="Borodovsky M."/>
            <person name="Bowler C."/>
            <person name="Brownlee C."/>
            <person name="Cock J.M."/>
            <person name="Elias M."/>
            <person name="Gladyshev V.N."/>
            <person name="Groth M."/>
            <person name="Guda C."/>
            <person name="Hadaegh A."/>
            <person name="Iglesias-Rodriguez M.D."/>
            <person name="Jenkins J."/>
            <person name="Jones B.M."/>
            <person name="Lawson T."/>
            <person name="Leese F."/>
            <person name="Lindquist E."/>
            <person name="Lobanov A."/>
            <person name="Lomsadze A."/>
            <person name="Malik S.B."/>
            <person name="Marsh M.E."/>
            <person name="Mackinder L."/>
            <person name="Mock T."/>
            <person name="Mueller-Roeber B."/>
            <person name="Pagarete A."/>
            <person name="Parker M."/>
            <person name="Probert I."/>
            <person name="Quesneville H."/>
            <person name="Raines C."/>
            <person name="Rensing S.A."/>
            <person name="Riano-Pachon D.M."/>
            <person name="Richier S."/>
            <person name="Rokitta S."/>
            <person name="Shiraiwa Y."/>
            <person name="Soanes D.M."/>
            <person name="van der Giezen M."/>
            <person name="Wahlund T.M."/>
            <person name="Williams B."/>
            <person name="Wilson W."/>
            <person name="Wolfe G."/>
            <person name="Wurch L.L."/>
        </authorList>
    </citation>
    <scope>NUCLEOTIDE SEQUENCE</scope>
</reference>
<dbReference type="SMART" id="SM00316">
    <property type="entry name" value="S1"/>
    <property type="match status" value="3"/>
</dbReference>
<dbReference type="GO" id="GO:0005840">
    <property type="term" value="C:ribosome"/>
    <property type="evidence" value="ECO:0007669"/>
    <property type="project" value="UniProtKB-KW"/>
</dbReference>
<dbReference type="SUPFAM" id="SSF50249">
    <property type="entry name" value="Nucleic acid-binding proteins"/>
    <property type="match status" value="3"/>
</dbReference>
<name>A0A0D3JFI8_EMIH1</name>
<dbReference type="InterPro" id="IPR003029">
    <property type="entry name" value="S1_domain"/>
</dbReference>
<protein>
    <recommendedName>
        <fullName evidence="5">S1 motif domain-containing protein</fullName>
    </recommendedName>
</protein>
<feature type="domain" description="S1 motif" evidence="5">
    <location>
        <begin position="213"/>
        <end position="282"/>
    </location>
</feature>
<evidence type="ECO:0000256" key="1">
    <source>
        <dbReference type="ARBA" id="ARBA00006767"/>
    </source>
</evidence>
<evidence type="ECO:0000313" key="7">
    <source>
        <dbReference type="Proteomes" id="UP000013827"/>
    </source>
</evidence>
<dbReference type="STRING" id="2903.R1CHH1"/>
<evidence type="ECO:0000259" key="5">
    <source>
        <dbReference type="PROSITE" id="PS50126"/>
    </source>
</evidence>
<keyword evidence="7" id="KW-1185">Reference proteome</keyword>
<dbReference type="EnsemblProtists" id="EOD22273">
    <property type="protein sequence ID" value="EOD22273"/>
    <property type="gene ID" value="EMIHUDRAFT_427188"/>
</dbReference>
<dbReference type="eggNOG" id="ENOG502QUY8">
    <property type="taxonomic scope" value="Eukaryota"/>
</dbReference>
<dbReference type="PROSITE" id="PS50126">
    <property type="entry name" value="S1"/>
    <property type="match status" value="2"/>
</dbReference>
<dbReference type="PANTHER" id="PTHR10724:SF7">
    <property type="entry name" value="SMALL RIBOSOMAL SUBUNIT PROTEIN BS1C"/>
    <property type="match status" value="1"/>
</dbReference>
<dbReference type="AlphaFoldDB" id="A0A0D3JFI8"/>
<organism evidence="6 7">
    <name type="scientific">Emiliania huxleyi (strain CCMP1516)</name>
    <dbReference type="NCBI Taxonomy" id="280463"/>
    <lineage>
        <taxon>Eukaryota</taxon>
        <taxon>Haptista</taxon>
        <taxon>Haptophyta</taxon>
        <taxon>Prymnesiophyceae</taxon>
        <taxon>Isochrysidales</taxon>
        <taxon>Noelaerhabdaceae</taxon>
        <taxon>Emiliania</taxon>
    </lineage>
</organism>
<evidence type="ECO:0000256" key="3">
    <source>
        <dbReference type="ARBA" id="ARBA00023274"/>
    </source>
</evidence>
<feature type="domain" description="S1 motif" evidence="5">
    <location>
        <begin position="131"/>
        <end position="199"/>
    </location>
</feature>
<comment type="similarity">
    <text evidence="1">Belongs to the bacterial ribosomal protein bS1 family.</text>
</comment>
<keyword evidence="3" id="KW-0687">Ribonucleoprotein</keyword>
<dbReference type="GO" id="GO:0003735">
    <property type="term" value="F:structural constituent of ribosome"/>
    <property type="evidence" value="ECO:0007669"/>
    <property type="project" value="TreeGrafter"/>
</dbReference>
<dbReference type="RefSeq" id="XP_005774702.1">
    <property type="nucleotide sequence ID" value="XM_005774645.1"/>
</dbReference>